<evidence type="ECO:0000313" key="3">
    <source>
        <dbReference type="EMBL" id="NHN32677.1"/>
    </source>
</evidence>
<evidence type="ECO:0000256" key="1">
    <source>
        <dbReference type="ARBA" id="ARBA00023239"/>
    </source>
</evidence>
<dbReference type="SUPFAM" id="SSF51569">
    <property type="entry name" value="Aldolase"/>
    <property type="match status" value="1"/>
</dbReference>
<dbReference type="InterPro" id="IPR013785">
    <property type="entry name" value="Aldolase_TIM"/>
</dbReference>
<accession>A0ABX0J8B1</accession>
<comment type="caution">
    <text evidence="3">The sequence shown here is derived from an EMBL/GenBank/DDBJ whole genome shotgun (WGS) entry which is preliminary data.</text>
</comment>
<evidence type="ECO:0000256" key="2">
    <source>
        <dbReference type="PIRNR" id="PIRNR001365"/>
    </source>
</evidence>
<dbReference type="SMART" id="SM01130">
    <property type="entry name" value="DHDPS"/>
    <property type="match status" value="1"/>
</dbReference>
<reference evidence="3" key="1">
    <citation type="submission" date="2020-03" db="EMBL/GenBank/DDBJ databases">
        <title>Draft sequencing of Paenibacilllus sp. S3N08.</title>
        <authorList>
            <person name="Kim D.-U."/>
        </authorList>
    </citation>
    <scope>NUCLEOTIDE SEQUENCE</scope>
    <source>
        <strain evidence="3">S3N08</strain>
    </source>
</reference>
<proteinExistence type="inferred from homology"/>
<dbReference type="Proteomes" id="UP001165962">
    <property type="component" value="Unassembled WGS sequence"/>
</dbReference>
<dbReference type="PANTHER" id="PTHR12128:SF72">
    <property type="entry name" value="DIHYDRODIPICOLINATE SYNTHASE"/>
    <property type="match status" value="1"/>
</dbReference>
<name>A0ABX0J8B1_9BACL</name>
<keyword evidence="1 2" id="KW-0456">Lyase</keyword>
<sequence length="290" mass="31703">MIRFEGVYVAIVTPFTSSLEVDYARLKQHADWLVNQGVHGIIPTGSVGEYAALLDDEREKVVEAVMDTVAGRIPVVVGSAAPSTQKAVRWVTHAKQAGAAGVMALPPINYRPTKKEAYAHYEALSGVGLPIIAYNNPFDTAIDMTPDFLAELSAIDNVVAVKEFSADVRRIYEILERSDLEVMAGVDDLSVEGIIAGATGWIGGLSNVMPKESVRLFELSREGKINEAMELYRRVLPLFRYDSTPRLVQAIKYAMGLAGMPVGETRPPRLPLENDEKLAVERTFIQAQGS</sequence>
<dbReference type="InterPro" id="IPR002220">
    <property type="entry name" value="DapA-like"/>
</dbReference>
<evidence type="ECO:0000313" key="4">
    <source>
        <dbReference type="Proteomes" id="UP001165962"/>
    </source>
</evidence>
<gene>
    <name evidence="3" type="ORF">G9U52_22900</name>
</gene>
<dbReference type="Gene3D" id="3.20.20.70">
    <property type="entry name" value="Aldolase class I"/>
    <property type="match status" value="1"/>
</dbReference>
<dbReference type="CDD" id="cd00408">
    <property type="entry name" value="DHDPS-like"/>
    <property type="match status" value="1"/>
</dbReference>
<dbReference type="PANTHER" id="PTHR12128">
    <property type="entry name" value="DIHYDRODIPICOLINATE SYNTHASE"/>
    <property type="match status" value="1"/>
</dbReference>
<organism evidence="3 4">
    <name type="scientific">Paenibacillus agricola</name>
    <dbReference type="NCBI Taxonomy" id="2716264"/>
    <lineage>
        <taxon>Bacteria</taxon>
        <taxon>Bacillati</taxon>
        <taxon>Bacillota</taxon>
        <taxon>Bacilli</taxon>
        <taxon>Bacillales</taxon>
        <taxon>Paenibacillaceae</taxon>
        <taxon>Paenibacillus</taxon>
    </lineage>
</organism>
<keyword evidence="4" id="KW-1185">Reference proteome</keyword>
<comment type="similarity">
    <text evidence="2">Belongs to the DapA family.</text>
</comment>
<dbReference type="PIRSF" id="PIRSF001365">
    <property type="entry name" value="DHDPS"/>
    <property type="match status" value="1"/>
</dbReference>
<protein>
    <submittedName>
        <fullName evidence="3">Dihydrodipicolinate synthase family protein</fullName>
    </submittedName>
</protein>
<dbReference type="PRINTS" id="PR00146">
    <property type="entry name" value="DHPICSNTHASE"/>
</dbReference>
<dbReference type="EMBL" id="JAAOIW010000009">
    <property type="protein sequence ID" value="NHN32677.1"/>
    <property type="molecule type" value="Genomic_DNA"/>
</dbReference>
<dbReference type="Pfam" id="PF00701">
    <property type="entry name" value="DHDPS"/>
    <property type="match status" value="1"/>
</dbReference>
<dbReference type="RefSeq" id="WP_166152967.1">
    <property type="nucleotide sequence ID" value="NZ_JAAOIW010000009.1"/>
</dbReference>